<dbReference type="PROSITE" id="PS50110">
    <property type="entry name" value="RESPONSE_REGULATORY"/>
    <property type="match status" value="1"/>
</dbReference>
<dbReference type="SUPFAM" id="SSF52172">
    <property type="entry name" value="CheY-like"/>
    <property type="match status" value="1"/>
</dbReference>
<evidence type="ECO:0000259" key="4">
    <source>
        <dbReference type="PROSITE" id="PS50887"/>
    </source>
</evidence>
<dbReference type="CDD" id="cd01948">
    <property type="entry name" value="EAL"/>
    <property type="match status" value="1"/>
</dbReference>
<dbReference type="RefSeq" id="WP_343857794.1">
    <property type="nucleotide sequence ID" value="NZ_BAAAFD010000002.1"/>
</dbReference>
<evidence type="ECO:0000313" key="6">
    <source>
        <dbReference type="Proteomes" id="UP001500359"/>
    </source>
</evidence>
<dbReference type="SUPFAM" id="SSF141868">
    <property type="entry name" value="EAL domain-like"/>
    <property type="match status" value="1"/>
</dbReference>
<dbReference type="Gene3D" id="3.20.20.450">
    <property type="entry name" value="EAL domain"/>
    <property type="match status" value="1"/>
</dbReference>
<feature type="domain" description="GGDEF" evidence="4">
    <location>
        <begin position="176"/>
        <end position="321"/>
    </location>
</feature>
<dbReference type="Gene3D" id="3.40.50.2300">
    <property type="match status" value="1"/>
</dbReference>
<dbReference type="SMART" id="SM00052">
    <property type="entry name" value="EAL"/>
    <property type="match status" value="1"/>
</dbReference>
<keyword evidence="1" id="KW-0597">Phosphoprotein</keyword>
<evidence type="ECO:0000256" key="1">
    <source>
        <dbReference type="PROSITE-ProRule" id="PRU00169"/>
    </source>
</evidence>
<dbReference type="InterPro" id="IPR035919">
    <property type="entry name" value="EAL_sf"/>
</dbReference>
<proteinExistence type="predicted"/>
<keyword evidence="6" id="KW-1185">Reference proteome</keyword>
<accession>A0ABN1LF51</accession>
<dbReference type="CDD" id="cd01949">
    <property type="entry name" value="GGDEF"/>
    <property type="match status" value="1"/>
</dbReference>
<dbReference type="NCBIfam" id="TIGR00254">
    <property type="entry name" value="GGDEF"/>
    <property type="match status" value="1"/>
</dbReference>
<dbReference type="Proteomes" id="UP001500359">
    <property type="component" value="Unassembled WGS sequence"/>
</dbReference>
<dbReference type="EMBL" id="BAAAFD010000002">
    <property type="protein sequence ID" value="GAA0855046.1"/>
    <property type="molecule type" value="Genomic_DNA"/>
</dbReference>
<dbReference type="PROSITE" id="PS50887">
    <property type="entry name" value="GGDEF"/>
    <property type="match status" value="1"/>
</dbReference>
<dbReference type="Pfam" id="PF00072">
    <property type="entry name" value="Response_reg"/>
    <property type="match status" value="1"/>
</dbReference>
<dbReference type="InterPro" id="IPR000160">
    <property type="entry name" value="GGDEF_dom"/>
</dbReference>
<comment type="caution">
    <text evidence="5">The sequence shown here is derived from an EMBL/GenBank/DDBJ whole genome shotgun (WGS) entry which is preliminary data.</text>
</comment>
<dbReference type="PROSITE" id="PS50883">
    <property type="entry name" value="EAL"/>
    <property type="match status" value="1"/>
</dbReference>
<name>A0ABN1LF51_9ALTE</name>
<dbReference type="Pfam" id="PF00563">
    <property type="entry name" value="EAL"/>
    <property type="match status" value="1"/>
</dbReference>
<evidence type="ECO:0000259" key="3">
    <source>
        <dbReference type="PROSITE" id="PS50883"/>
    </source>
</evidence>
<dbReference type="Gene3D" id="3.30.70.270">
    <property type="match status" value="1"/>
</dbReference>
<feature type="modified residue" description="4-aspartylphosphate" evidence="1">
    <location>
        <position position="59"/>
    </location>
</feature>
<gene>
    <name evidence="5" type="ORF">GCM10009114_13110</name>
</gene>
<dbReference type="PANTHER" id="PTHR44757:SF2">
    <property type="entry name" value="BIOFILM ARCHITECTURE MAINTENANCE PROTEIN MBAA"/>
    <property type="match status" value="1"/>
</dbReference>
<dbReference type="SUPFAM" id="SSF55073">
    <property type="entry name" value="Nucleotide cyclase"/>
    <property type="match status" value="1"/>
</dbReference>
<feature type="domain" description="EAL" evidence="3">
    <location>
        <begin position="330"/>
        <end position="586"/>
    </location>
</feature>
<dbReference type="SMART" id="SM00267">
    <property type="entry name" value="GGDEF"/>
    <property type="match status" value="1"/>
</dbReference>
<dbReference type="PANTHER" id="PTHR44757">
    <property type="entry name" value="DIGUANYLATE CYCLASE DGCP"/>
    <property type="match status" value="1"/>
</dbReference>
<organism evidence="5 6">
    <name type="scientific">Aliiglaciecola litoralis</name>
    <dbReference type="NCBI Taxonomy" id="582857"/>
    <lineage>
        <taxon>Bacteria</taxon>
        <taxon>Pseudomonadati</taxon>
        <taxon>Pseudomonadota</taxon>
        <taxon>Gammaproteobacteria</taxon>
        <taxon>Alteromonadales</taxon>
        <taxon>Alteromonadaceae</taxon>
        <taxon>Aliiglaciecola</taxon>
    </lineage>
</organism>
<reference evidence="5 6" key="1">
    <citation type="journal article" date="2019" name="Int. J. Syst. Evol. Microbiol.">
        <title>The Global Catalogue of Microorganisms (GCM) 10K type strain sequencing project: providing services to taxonomists for standard genome sequencing and annotation.</title>
        <authorList>
            <consortium name="The Broad Institute Genomics Platform"/>
            <consortium name="The Broad Institute Genome Sequencing Center for Infectious Disease"/>
            <person name="Wu L."/>
            <person name="Ma J."/>
        </authorList>
    </citation>
    <scope>NUCLEOTIDE SEQUENCE [LARGE SCALE GENOMIC DNA]</scope>
    <source>
        <strain evidence="5 6">JCM 15896</strain>
    </source>
</reference>
<dbReference type="InterPro" id="IPR011006">
    <property type="entry name" value="CheY-like_superfamily"/>
</dbReference>
<evidence type="ECO:0008006" key="7">
    <source>
        <dbReference type="Google" id="ProtNLM"/>
    </source>
</evidence>
<protein>
    <recommendedName>
        <fullName evidence="7">GGDEF domain-containing response regulator</fullName>
    </recommendedName>
</protein>
<sequence>MPVERKKKVKVLVCDDDLTYLMIMRDTLEVEGFEVFEASDGEIALSEFFKVSPDIVLLDVKMPLLSGFDVCQKIRSSEQGADTPVLMVTGADDYKSVESAFAAGATDFLPKPIKWPMVTHRINYMLRSRQAVVNLQKSEERLRYLAYYDPLTGLPNRQHFKEQLEVIVNLAKRGNYHVAVFFIDLDRFKRINDTLGHSYGDKLLQLVAKKLQVNLRQSDMVLRTSDDANTSELARLGGDEFTIVLSNVGSTDGVSVVAQRLINELSEPIKLEQYEVVVTPSIGISIYPHDGDNVETLIKNADAAMYFAKESGRGCFKFYSESLNSKAIDRLKIEESMREALKNDDFELYYQPQVKLSDGSISHVEALIRWRHPERGLISPGEFIPIAEDSGLIVEIGRWVLNTACVQAKHWQNTLPNPIRVAVNISARQFKSASFSDEVAEVLLRTDLPAELLELELTESAVMNNVKENIIRLHSLKSMGVSLSVDDFGTGYSSLSYLKRFPIDTLKIDRSFIIDISNDENDEAIVAAILALANSLKLNIVAEGVETLRQLETLKKLGAQSILIQGYYFHRPMPANDCEQVLKSAAK</sequence>
<dbReference type="SMART" id="SM00448">
    <property type="entry name" value="REC"/>
    <property type="match status" value="1"/>
</dbReference>
<feature type="domain" description="Response regulatory" evidence="2">
    <location>
        <begin position="10"/>
        <end position="126"/>
    </location>
</feature>
<dbReference type="InterPro" id="IPR043128">
    <property type="entry name" value="Rev_trsase/Diguanyl_cyclase"/>
</dbReference>
<evidence type="ECO:0000313" key="5">
    <source>
        <dbReference type="EMBL" id="GAA0855046.1"/>
    </source>
</evidence>
<dbReference type="InterPro" id="IPR001633">
    <property type="entry name" value="EAL_dom"/>
</dbReference>
<dbReference type="InterPro" id="IPR029787">
    <property type="entry name" value="Nucleotide_cyclase"/>
</dbReference>
<dbReference type="Pfam" id="PF00990">
    <property type="entry name" value="GGDEF"/>
    <property type="match status" value="1"/>
</dbReference>
<dbReference type="InterPro" id="IPR001789">
    <property type="entry name" value="Sig_transdc_resp-reg_receiver"/>
</dbReference>
<evidence type="ECO:0000259" key="2">
    <source>
        <dbReference type="PROSITE" id="PS50110"/>
    </source>
</evidence>
<dbReference type="InterPro" id="IPR052155">
    <property type="entry name" value="Biofilm_reg_signaling"/>
</dbReference>